<dbReference type="InterPro" id="IPR011009">
    <property type="entry name" value="Kinase-like_dom_sf"/>
</dbReference>
<feature type="region of interest" description="Disordered" evidence="7">
    <location>
        <begin position="294"/>
        <end position="313"/>
    </location>
</feature>
<dbReference type="RefSeq" id="XP_067689293.1">
    <property type="nucleotide sequence ID" value="XM_067833190.1"/>
</dbReference>
<reference evidence="9 10" key="1">
    <citation type="submission" date="2021-02" db="EMBL/GenBank/DDBJ databases">
        <title>Leishmania (Mundinia) enrietti genome sequencing and assembly.</title>
        <authorList>
            <person name="Almutairi H."/>
            <person name="Gatherer D."/>
        </authorList>
    </citation>
    <scope>NUCLEOTIDE SEQUENCE [LARGE SCALE GENOMIC DNA]</scope>
    <source>
        <strain evidence="9">CUR178</strain>
    </source>
</reference>
<dbReference type="InterPro" id="IPR008271">
    <property type="entry name" value="Ser/Thr_kinase_AS"/>
</dbReference>
<feature type="region of interest" description="Disordered" evidence="7">
    <location>
        <begin position="962"/>
        <end position="1020"/>
    </location>
</feature>
<dbReference type="InterPro" id="IPR050339">
    <property type="entry name" value="CC_SR_Kinase"/>
</dbReference>
<dbReference type="OrthoDB" id="5337378at2759"/>
<evidence type="ECO:0000256" key="4">
    <source>
        <dbReference type="ARBA" id="ARBA00022840"/>
    </source>
</evidence>
<dbReference type="GO" id="GO:0005634">
    <property type="term" value="C:nucleus"/>
    <property type="evidence" value="ECO:0007669"/>
    <property type="project" value="TreeGrafter"/>
</dbReference>
<dbReference type="Proteomes" id="UP000674179">
    <property type="component" value="Chromosome 34"/>
</dbReference>
<dbReference type="PANTHER" id="PTHR11042:SF186">
    <property type="entry name" value="KINASE, PUTATIVE-RELATED"/>
    <property type="match status" value="1"/>
</dbReference>
<accession>A0A836G5T9</accession>
<dbReference type="InterPro" id="IPR000719">
    <property type="entry name" value="Prot_kinase_dom"/>
</dbReference>
<evidence type="ECO:0000259" key="8">
    <source>
        <dbReference type="PROSITE" id="PS50011"/>
    </source>
</evidence>
<feature type="region of interest" description="Disordered" evidence="7">
    <location>
        <begin position="904"/>
        <end position="923"/>
    </location>
</feature>
<feature type="region of interest" description="Disordered" evidence="7">
    <location>
        <begin position="407"/>
        <end position="432"/>
    </location>
</feature>
<dbReference type="GO" id="GO:0005524">
    <property type="term" value="F:ATP binding"/>
    <property type="evidence" value="ECO:0007669"/>
    <property type="project" value="UniProtKB-UniRule"/>
</dbReference>
<keyword evidence="10" id="KW-1185">Reference proteome</keyword>
<dbReference type="SUPFAM" id="SSF56112">
    <property type="entry name" value="Protein kinase-like (PK-like)"/>
    <property type="match status" value="1"/>
</dbReference>
<proteinExistence type="inferred from homology"/>
<feature type="binding site" evidence="6">
    <location>
        <position position="594"/>
    </location>
    <ligand>
        <name>ATP</name>
        <dbReference type="ChEBI" id="CHEBI:30616"/>
    </ligand>
</feature>
<evidence type="ECO:0000256" key="5">
    <source>
        <dbReference type="ARBA" id="ARBA00037982"/>
    </source>
</evidence>
<comment type="similarity">
    <text evidence="5">Belongs to the protein kinase superfamily. Ser/Thr protein kinase family. GCN2 subfamily.</text>
</comment>
<feature type="region of interest" description="Disordered" evidence="7">
    <location>
        <begin position="77"/>
        <end position="164"/>
    </location>
</feature>
<evidence type="ECO:0000256" key="7">
    <source>
        <dbReference type="SAM" id="MobiDB-lite"/>
    </source>
</evidence>
<dbReference type="Gene3D" id="3.30.200.20">
    <property type="entry name" value="Phosphorylase Kinase, domain 1"/>
    <property type="match status" value="1"/>
</dbReference>
<dbReference type="PROSITE" id="PS00108">
    <property type="entry name" value="PROTEIN_KINASE_ST"/>
    <property type="match status" value="1"/>
</dbReference>
<feature type="compositionally biased region" description="Low complexity" evidence="7">
    <location>
        <begin position="974"/>
        <end position="995"/>
    </location>
</feature>
<name>A0A836G5T9_LEIEN</name>
<dbReference type="Pfam" id="PF00069">
    <property type="entry name" value="Pkinase"/>
    <property type="match status" value="2"/>
</dbReference>
<dbReference type="GeneID" id="94168700"/>
<dbReference type="GO" id="GO:0005737">
    <property type="term" value="C:cytoplasm"/>
    <property type="evidence" value="ECO:0007669"/>
    <property type="project" value="TreeGrafter"/>
</dbReference>
<evidence type="ECO:0000313" key="9">
    <source>
        <dbReference type="EMBL" id="KAG5468586.1"/>
    </source>
</evidence>
<evidence type="ECO:0000256" key="6">
    <source>
        <dbReference type="PROSITE-ProRule" id="PRU10141"/>
    </source>
</evidence>
<feature type="domain" description="Protein kinase" evidence="8">
    <location>
        <begin position="565"/>
        <end position="884"/>
    </location>
</feature>
<dbReference type="PANTHER" id="PTHR11042">
    <property type="entry name" value="EUKARYOTIC TRANSLATION INITIATION FACTOR 2-ALPHA KINASE EIF2-ALPHA KINASE -RELATED"/>
    <property type="match status" value="1"/>
</dbReference>
<keyword evidence="3" id="KW-0418">Kinase</keyword>
<gene>
    <name evidence="9" type="ORF">CUR178_01420</name>
</gene>
<evidence type="ECO:0000256" key="3">
    <source>
        <dbReference type="ARBA" id="ARBA00022777"/>
    </source>
</evidence>
<dbReference type="EMBL" id="JAFHKP010000034">
    <property type="protein sequence ID" value="KAG5468586.1"/>
    <property type="molecule type" value="Genomic_DNA"/>
</dbReference>
<evidence type="ECO:0000313" key="10">
    <source>
        <dbReference type="Proteomes" id="UP000674179"/>
    </source>
</evidence>
<dbReference type="AlphaFoldDB" id="A0A836G5T9"/>
<comment type="caution">
    <text evidence="9">The sequence shown here is derived from an EMBL/GenBank/DDBJ whole genome shotgun (WGS) entry which is preliminary data.</text>
</comment>
<feature type="compositionally biased region" description="Low complexity" evidence="7">
    <location>
        <begin position="138"/>
        <end position="149"/>
    </location>
</feature>
<sequence length="1020" mass="107651">MQATIDGENPSVAVVLLPPAPVEPLTDLQLLTRAGAIGAATVAAGVNDAPGHNVGSSGGGSEAPSLTTRTTANGVFYSSQQLPAPPPLQRYSSSPALEQQPQRESPQPFGAAHYSPASCESDSNEEPLFQHPPPAAPSAPFLPRTSSLPLPSPESPQAPQLRVPWGSVSVTRPSAGLKGSSAAPCVTLLSTSSTPAVAATESLGTCARQSLVAACDTSKCGVVAPIEAHAPALSASAARMHGGYLDGGSDSTATATAGNHSSDGRVLQRPLFMTGPNNAAVPLVSPVLSGPKGRWVRPSGEESGGGFAPPGAPVTPANVGDTVLVAEPPTPAKQRRTIHTGAGSRGTLPSTGIGASPRLSFSAAVSTGSYASAAATASAATAVARGASPKPSLRVAAPLRGLGFSPAANHSSAPSSATTTSGAGAAPPPPSFKFYRREGSRKRSADVLSQFSALDLDETPATPFAQTGTGRFTSITHNGSVYNAFPSQPSPSMALCRGSGGGSNAIGAVSPLVIDYATPVALSQQICGSNTFSQMLLHPSQDVLEMSQADTESSNFLARRILNEYNEVRLLGSGSFGTVSLFKEINSGEYVAVKMSPPLWAPEMERRYRRERSVMGMVRGLPHVVQLSAAWEEGRVPRMYLQLEYCPGGSVASVAKEKQSRNESWTEAEVKVFLAHMSIALDALHRANIAHVDFKPDNVLIDKDGAYKLSDFGCSVLLDDKGRPRRETLNGYGSLARGHRPGVAGGVACADPNGSPLAHTGAGAEGPGSAVCFNNWSEGNELSTVSVDEGDCRYLCADMLNEKQHFKAGDMFSLGMSLFELMSGQPLPRNGDQFLALRRRVPVEMLRRRGYSADLVELVVALLRSDPPQRPTARQVLQYLRPSSKELKLLSSASAMRQWTESAESFQRLQEEEEQQQPLSKDDVATATVDELRCVSALMEASMWLFTTTQQDVHRLATRAAACTGEEEERHRQPPQQQQRPKQLQQQRPLVQAPPEQRSEELPMSPVQRDEACTPTTLNY</sequence>
<dbReference type="FunFam" id="3.30.200.20:FF:001015">
    <property type="entry name" value="Putative serine/threonine-protein kinase"/>
    <property type="match status" value="1"/>
</dbReference>
<dbReference type="GO" id="GO:0004672">
    <property type="term" value="F:protein kinase activity"/>
    <property type="evidence" value="ECO:0007669"/>
    <property type="project" value="InterPro"/>
</dbReference>
<evidence type="ECO:0000256" key="2">
    <source>
        <dbReference type="ARBA" id="ARBA00022741"/>
    </source>
</evidence>
<feature type="compositionally biased region" description="Low complexity" evidence="7">
    <location>
        <begin position="407"/>
        <end position="425"/>
    </location>
</feature>
<feature type="region of interest" description="Disordered" evidence="7">
    <location>
        <begin position="332"/>
        <end position="353"/>
    </location>
</feature>
<evidence type="ECO:0000256" key="1">
    <source>
        <dbReference type="ARBA" id="ARBA00022679"/>
    </source>
</evidence>
<protein>
    <recommendedName>
        <fullName evidence="8">Protein kinase domain-containing protein</fullName>
    </recommendedName>
</protein>
<dbReference type="PROSITE" id="PS00107">
    <property type="entry name" value="PROTEIN_KINASE_ATP"/>
    <property type="match status" value="1"/>
</dbReference>
<keyword evidence="1" id="KW-0808">Transferase</keyword>
<feature type="compositionally biased region" description="Polar residues" evidence="7">
    <location>
        <begin position="90"/>
        <end position="105"/>
    </location>
</feature>
<keyword evidence="4 6" id="KW-0067">ATP-binding</keyword>
<dbReference type="Gene3D" id="1.10.510.10">
    <property type="entry name" value="Transferase(Phosphotransferase) domain 1"/>
    <property type="match status" value="1"/>
</dbReference>
<keyword evidence="2 6" id="KW-0547">Nucleotide-binding</keyword>
<dbReference type="InterPro" id="IPR017441">
    <property type="entry name" value="Protein_kinase_ATP_BS"/>
</dbReference>
<dbReference type="PROSITE" id="PS50011">
    <property type="entry name" value="PROTEIN_KINASE_DOM"/>
    <property type="match status" value="1"/>
</dbReference>
<organism evidence="9 10">
    <name type="scientific">Leishmania enriettii</name>
    <dbReference type="NCBI Taxonomy" id="5663"/>
    <lineage>
        <taxon>Eukaryota</taxon>
        <taxon>Discoba</taxon>
        <taxon>Euglenozoa</taxon>
        <taxon>Kinetoplastea</taxon>
        <taxon>Metakinetoplastina</taxon>
        <taxon>Trypanosomatida</taxon>
        <taxon>Trypanosomatidae</taxon>
        <taxon>Leishmaniinae</taxon>
        <taxon>Leishmania</taxon>
    </lineage>
</organism>
<dbReference type="KEGG" id="lenr:94168700"/>